<dbReference type="SUPFAM" id="SSF53850">
    <property type="entry name" value="Periplasmic binding protein-like II"/>
    <property type="match status" value="1"/>
</dbReference>
<keyword evidence="2" id="KW-0805">Transcription regulation</keyword>
<dbReference type="PROSITE" id="PS50931">
    <property type="entry name" value="HTH_LYSR"/>
    <property type="match status" value="1"/>
</dbReference>
<dbReference type="Gene3D" id="3.40.190.290">
    <property type="match status" value="1"/>
</dbReference>
<dbReference type="Pfam" id="PF03466">
    <property type="entry name" value="LysR_substrate"/>
    <property type="match status" value="1"/>
</dbReference>
<accession>A0A3E2XKJ6</accession>
<dbReference type="EMBL" id="QVFD01000009">
    <property type="protein sequence ID" value="RGC46224.1"/>
    <property type="molecule type" value="Genomic_DNA"/>
</dbReference>
<feature type="domain" description="HTH lysR-type" evidence="5">
    <location>
        <begin position="1"/>
        <end position="58"/>
    </location>
</feature>
<keyword evidence="3" id="KW-0238">DNA-binding</keyword>
<dbReference type="PANTHER" id="PTHR30419">
    <property type="entry name" value="HTH-TYPE TRANSCRIPTIONAL REGULATOR YBHD"/>
    <property type="match status" value="1"/>
</dbReference>
<proteinExistence type="inferred from homology"/>
<dbReference type="PRINTS" id="PR00039">
    <property type="entry name" value="HTHLYSR"/>
</dbReference>
<dbReference type="GO" id="GO:0005829">
    <property type="term" value="C:cytosol"/>
    <property type="evidence" value="ECO:0007669"/>
    <property type="project" value="TreeGrafter"/>
</dbReference>
<dbReference type="GO" id="GO:0003700">
    <property type="term" value="F:DNA-binding transcription factor activity"/>
    <property type="evidence" value="ECO:0007669"/>
    <property type="project" value="InterPro"/>
</dbReference>
<dbReference type="SUPFAM" id="SSF46785">
    <property type="entry name" value="Winged helix' DNA-binding domain"/>
    <property type="match status" value="1"/>
</dbReference>
<dbReference type="Proteomes" id="UP000261231">
    <property type="component" value="Unassembled WGS sequence"/>
</dbReference>
<dbReference type="OrthoDB" id="1652954at2"/>
<gene>
    <name evidence="6" type="ORF">DW747_10010</name>
</gene>
<keyword evidence="7" id="KW-1185">Reference proteome</keyword>
<evidence type="ECO:0000259" key="5">
    <source>
        <dbReference type="PROSITE" id="PS50931"/>
    </source>
</evidence>
<dbReference type="RefSeq" id="WP_015513913.1">
    <property type="nucleotide sequence ID" value="NZ_JAQCWV010000007.1"/>
</dbReference>
<sequence>MDLREMHYLLEIANTGHMTQAANNLFISQPALSKSLRKVENELGTELFYRDGNRLLPTDTGRIVIEKSSEILQLAANMNDAVDSTKNLKRGKVTLGCPSIVASLYLSELLIEFQRIYPEISFHLIEAGGAELTRLTASGEIDLAIVMRPIYSDLLNEIPIVKNQIVACAGQSHPWFSKSYVTISDFRNMPFITFDDTFNLHTQIMERFHSEHITPQITLTAASAHFLCQYAYLSNQLLILAQPMINLYSHNNTIHTIPFRPVFPWELSIIFRKNIYLSTASKALLKFTQDYFFRL</sequence>
<dbReference type="Gene3D" id="1.10.10.10">
    <property type="entry name" value="Winged helix-like DNA-binding domain superfamily/Winged helix DNA-binding domain"/>
    <property type="match status" value="1"/>
</dbReference>
<comment type="similarity">
    <text evidence="1">Belongs to the LysR transcriptional regulatory family.</text>
</comment>
<protein>
    <submittedName>
        <fullName evidence="6">LysR family transcriptional regulator</fullName>
    </submittedName>
</protein>
<evidence type="ECO:0000256" key="1">
    <source>
        <dbReference type="ARBA" id="ARBA00009437"/>
    </source>
</evidence>
<evidence type="ECO:0000313" key="7">
    <source>
        <dbReference type="Proteomes" id="UP000261231"/>
    </source>
</evidence>
<dbReference type="FunFam" id="1.10.10.10:FF:000001">
    <property type="entry name" value="LysR family transcriptional regulator"/>
    <property type="match status" value="1"/>
</dbReference>
<evidence type="ECO:0000256" key="3">
    <source>
        <dbReference type="ARBA" id="ARBA00023125"/>
    </source>
</evidence>
<evidence type="ECO:0000256" key="2">
    <source>
        <dbReference type="ARBA" id="ARBA00023015"/>
    </source>
</evidence>
<reference evidence="6 7" key="1">
    <citation type="submission" date="2018-08" db="EMBL/GenBank/DDBJ databases">
        <title>A genome reference for cultivated species of the human gut microbiota.</title>
        <authorList>
            <person name="Zou Y."/>
            <person name="Xue W."/>
            <person name="Luo G."/>
        </authorList>
    </citation>
    <scope>NUCLEOTIDE SEQUENCE [LARGE SCALE GENOMIC DNA]</scope>
    <source>
        <strain evidence="6 7">AM28-39</strain>
    </source>
</reference>
<dbReference type="InterPro" id="IPR050950">
    <property type="entry name" value="HTH-type_LysR_regulators"/>
</dbReference>
<dbReference type="Pfam" id="PF00126">
    <property type="entry name" value="HTH_1"/>
    <property type="match status" value="1"/>
</dbReference>
<dbReference type="InterPro" id="IPR036388">
    <property type="entry name" value="WH-like_DNA-bd_sf"/>
</dbReference>
<dbReference type="PANTHER" id="PTHR30419:SF8">
    <property type="entry name" value="NITROGEN ASSIMILATION TRANSCRIPTIONAL ACTIVATOR-RELATED"/>
    <property type="match status" value="1"/>
</dbReference>
<name>A0A3E2XKJ6_9FIRM</name>
<dbReference type="InterPro" id="IPR005119">
    <property type="entry name" value="LysR_subst-bd"/>
</dbReference>
<keyword evidence="4" id="KW-0804">Transcription</keyword>
<comment type="caution">
    <text evidence="6">The sequence shown here is derived from an EMBL/GenBank/DDBJ whole genome shotgun (WGS) entry which is preliminary data.</text>
</comment>
<dbReference type="InterPro" id="IPR000847">
    <property type="entry name" value="LysR_HTH_N"/>
</dbReference>
<dbReference type="GO" id="GO:0003677">
    <property type="term" value="F:DNA binding"/>
    <property type="evidence" value="ECO:0007669"/>
    <property type="project" value="UniProtKB-KW"/>
</dbReference>
<evidence type="ECO:0000313" key="6">
    <source>
        <dbReference type="EMBL" id="RGC46224.1"/>
    </source>
</evidence>
<organism evidence="6 7">
    <name type="scientific">Coprococcus catus</name>
    <dbReference type="NCBI Taxonomy" id="116085"/>
    <lineage>
        <taxon>Bacteria</taxon>
        <taxon>Bacillati</taxon>
        <taxon>Bacillota</taxon>
        <taxon>Clostridia</taxon>
        <taxon>Lachnospirales</taxon>
        <taxon>Lachnospiraceae</taxon>
        <taxon>Coprococcus</taxon>
    </lineage>
</organism>
<dbReference type="AlphaFoldDB" id="A0A3E2XKJ6"/>
<evidence type="ECO:0000256" key="4">
    <source>
        <dbReference type="ARBA" id="ARBA00023163"/>
    </source>
</evidence>
<dbReference type="InterPro" id="IPR036390">
    <property type="entry name" value="WH_DNA-bd_sf"/>
</dbReference>